<sequence length="286" mass="32351">MDTLHHETLDTQKEQDWFDQSHQIQEIRKKGLEAVMRGATQEQILHAFEGREKKVCCMDEGISEGVIRTAGSGILLEGTDRLAFIEAMKKNNIQGIQSHEECGAAALFKKQKGIEGKTTDEIAIEHAKQLAHEIGVPYLGHISASEMKRPKEYHHARVLYYDGTGRFQPHALNGVWPNGFVVSRRFLTEEASLREVALALDIAFGDHGFGKKFSTRESFLIIAIGDTKKDGFSATQMEEELMKLQQQLFRSRDIRSGRIEIRDFSAPEMEQEKNMDELGQVESAVF</sequence>
<protein>
    <submittedName>
        <fullName evidence="1">Uncharacterized protein</fullName>
    </submittedName>
</protein>
<dbReference type="Proteomes" id="UP000034616">
    <property type="component" value="Unassembled WGS sequence"/>
</dbReference>
<dbReference type="EMBL" id="LCAH01000001">
    <property type="protein sequence ID" value="KKR87766.1"/>
    <property type="molecule type" value="Genomic_DNA"/>
</dbReference>
<accession>A0A0G0UJT6</accession>
<reference evidence="1 2" key="1">
    <citation type="journal article" date="2015" name="Nature">
        <title>rRNA introns, odd ribosomes, and small enigmatic genomes across a large radiation of phyla.</title>
        <authorList>
            <person name="Brown C.T."/>
            <person name="Hug L.A."/>
            <person name="Thomas B.C."/>
            <person name="Sharon I."/>
            <person name="Castelle C.J."/>
            <person name="Singh A."/>
            <person name="Wilkins M.J."/>
            <person name="Williams K.H."/>
            <person name="Banfield J.F."/>
        </authorList>
    </citation>
    <scope>NUCLEOTIDE SEQUENCE [LARGE SCALE GENOMIC DNA]</scope>
</reference>
<evidence type="ECO:0000313" key="1">
    <source>
        <dbReference type="EMBL" id="KKR87766.1"/>
    </source>
</evidence>
<proteinExistence type="predicted"/>
<organism evidence="1 2">
    <name type="scientific">Candidatus Uhrbacteria bacterium GW2011_GWC2_41_11</name>
    <dbReference type="NCBI Taxonomy" id="1618985"/>
    <lineage>
        <taxon>Bacteria</taxon>
        <taxon>Candidatus Uhriibacteriota</taxon>
    </lineage>
</organism>
<evidence type="ECO:0000313" key="2">
    <source>
        <dbReference type="Proteomes" id="UP000034616"/>
    </source>
</evidence>
<name>A0A0G0UJT6_9BACT</name>
<dbReference type="AlphaFoldDB" id="A0A0G0UJT6"/>
<gene>
    <name evidence="1" type="ORF">UU35_C0001G0047</name>
</gene>
<comment type="caution">
    <text evidence="1">The sequence shown here is derived from an EMBL/GenBank/DDBJ whole genome shotgun (WGS) entry which is preliminary data.</text>
</comment>